<dbReference type="InterPro" id="IPR003593">
    <property type="entry name" value="AAA+_ATPase"/>
</dbReference>
<evidence type="ECO:0000259" key="2">
    <source>
        <dbReference type="SMART" id="SM00382"/>
    </source>
</evidence>
<dbReference type="VEuPathDB" id="VectorBase:PPAI011160"/>
<dbReference type="EnsemblMetazoa" id="PPAI011160-RA">
    <property type="protein sequence ID" value="PPAI011160-PA"/>
    <property type="gene ID" value="PPAI011160"/>
</dbReference>
<accession>A0A1B0DRH5</accession>
<proteinExistence type="inferred from homology"/>
<reference evidence="3" key="1">
    <citation type="submission" date="2022-08" db="UniProtKB">
        <authorList>
            <consortium name="EnsemblMetazoa"/>
        </authorList>
    </citation>
    <scope>IDENTIFICATION</scope>
    <source>
        <strain evidence="3">Israel</strain>
    </source>
</reference>
<dbReference type="Proteomes" id="UP000092462">
    <property type="component" value="Unassembled WGS sequence"/>
</dbReference>
<organism evidence="3 4">
    <name type="scientific">Phlebotomus papatasi</name>
    <name type="common">Sandfly</name>
    <dbReference type="NCBI Taxonomy" id="29031"/>
    <lineage>
        <taxon>Eukaryota</taxon>
        <taxon>Metazoa</taxon>
        <taxon>Ecdysozoa</taxon>
        <taxon>Arthropoda</taxon>
        <taxon>Hexapoda</taxon>
        <taxon>Insecta</taxon>
        <taxon>Pterygota</taxon>
        <taxon>Neoptera</taxon>
        <taxon>Endopterygota</taxon>
        <taxon>Diptera</taxon>
        <taxon>Nematocera</taxon>
        <taxon>Psychodoidea</taxon>
        <taxon>Psychodidae</taxon>
        <taxon>Phlebotomus</taxon>
        <taxon>Phlebotomus</taxon>
    </lineage>
</organism>
<dbReference type="PANTHER" id="PTHR10760:SF2">
    <property type="entry name" value="LD13476P-RELATED"/>
    <property type="match status" value="1"/>
</dbReference>
<dbReference type="EMBL" id="AJVK01020030">
    <property type="status" value="NOT_ANNOTATED_CDS"/>
    <property type="molecule type" value="Genomic_DNA"/>
</dbReference>
<dbReference type="SMART" id="SM00382">
    <property type="entry name" value="AAA"/>
    <property type="match status" value="1"/>
</dbReference>
<name>A0A1B0DRH5_PHLPP</name>
<comment type="similarity">
    <text evidence="1">Belongs to the ClpA/ClpB family. Torsin subfamily.</text>
</comment>
<evidence type="ECO:0000256" key="1">
    <source>
        <dbReference type="ARBA" id="ARBA00006235"/>
    </source>
</evidence>
<dbReference type="GO" id="GO:0012505">
    <property type="term" value="C:endomembrane system"/>
    <property type="evidence" value="ECO:0007669"/>
    <property type="project" value="UniProtKB-ARBA"/>
</dbReference>
<dbReference type="InterPro" id="IPR027417">
    <property type="entry name" value="P-loop_NTPase"/>
</dbReference>
<dbReference type="GO" id="GO:0071218">
    <property type="term" value="P:cellular response to misfolded protein"/>
    <property type="evidence" value="ECO:0007669"/>
    <property type="project" value="TreeGrafter"/>
</dbReference>
<evidence type="ECO:0000313" key="4">
    <source>
        <dbReference type="Proteomes" id="UP000092462"/>
    </source>
</evidence>
<dbReference type="InterPro" id="IPR001270">
    <property type="entry name" value="ClpA/B"/>
</dbReference>
<dbReference type="SUPFAM" id="SSF52540">
    <property type="entry name" value="P-loop containing nucleoside triphosphate hydrolases"/>
    <property type="match status" value="1"/>
</dbReference>
<dbReference type="PRINTS" id="PR00300">
    <property type="entry name" value="CLPPROTEASEA"/>
</dbReference>
<sequence length="261" mass="29541">METIDVVSKALNYHYKNLEKSSKPLVMSFQGTSGIGKTTVSNVMKRAIYKKGMDSKFVHKFNGRESFTLVDRANVYKEQLLKTVRDAVKDCPLSLFVFDEVDKMPPGILEGITSTLDHGESNDNIDFTKAVFIFISNAGGLEISQHLATLMRRGESREDTQLHHFEKLTELSMYNSNGALEKSGTIENALIDHFIPFLPLEQRHVKKCIEQEFQRIGMPYPSKERLDAVLNSVTYEKENEFFAVHGCKKLEKKVGLVAAND</sequence>
<dbReference type="EMBL" id="AJVK01020029">
    <property type="status" value="NOT_ANNOTATED_CDS"/>
    <property type="molecule type" value="Genomic_DNA"/>
</dbReference>
<keyword evidence="4" id="KW-1185">Reference proteome</keyword>
<feature type="domain" description="AAA+ ATPase" evidence="2">
    <location>
        <begin position="23"/>
        <end position="169"/>
    </location>
</feature>
<dbReference type="AlphaFoldDB" id="A0A1B0DRH5"/>
<evidence type="ECO:0000313" key="3">
    <source>
        <dbReference type="EnsemblMetazoa" id="PPAI011160-PA"/>
    </source>
</evidence>
<dbReference type="GO" id="GO:0005737">
    <property type="term" value="C:cytoplasm"/>
    <property type="evidence" value="ECO:0007669"/>
    <property type="project" value="UniProtKB-ARBA"/>
</dbReference>
<protein>
    <recommendedName>
        <fullName evidence="2">AAA+ ATPase domain-containing protein</fullName>
    </recommendedName>
</protein>
<dbReference type="Gene3D" id="3.40.50.300">
    <property type="entry name" value="P-loop containing nucleotide triphosphate hydrolases"/>
    <property type="match status" value="1"/>
</dbReference>
<dbReference type="VEuPathDB" id="VectorBase:PPAPM1_007463"/>
<dbReference type="GO" id="GO:0005524">
    <property type="term" value="F:ATP binding"/>
    <property type="evidence" value="ECO:0007669"/>
    <property type="project" value="InterPro"/>
</dbReference>
<dbReference type="Pfam" id="PF06309">
    <property type="entry name" value="Torsin"/>
    <property type="match status" value="1"/>
</dbReference>
<dbReference type="GO" id="GO:0016887">
    <property type="term" value="F:ATP hydrolysis activity"/>
    <property type="evidence" value="ECO:0007669"/>
    <property type="project" value="InterPro"/>
</dbReference>
<dbReference type="PANTHER" id="PTHR10760">
    <property type="entry name" value="TORSIN"/>
    <property type="match status" value="1"/>
</dbReference>
<dbReference type="InterPro" id="IPR010448">
    <property type="entry name" value="Torsin"/>
</dbReference>